<keyword evidence="3" id="KW-0676">Redox-active center</keyword>
<name>A0A2P6VDP0_9CHLO</name>
<proteinExistence type="inferred from homology"/>
<keyword evidence="2" id="KW-0963">Cytoplasm</keyword>
<evidence type="ECO:0000256" key="6">
    <source>
        <dbReference type="ARBA" id="ARBA00032058"/>
    </source>
</evidence>
<evidence type="ECO:0000256" key="4">
    <source>
        <dbReference type="ARBA" id="ARBA00023787"/>
    </source>
</evidence>
<evidence type="ECO:0000256" key="1">
    <source>
        <dbReference type="ARBA" id="ARBA00004496"/>
    </source>
</evidence>
<dbReference type="AlphaFoldDB" id="A0A2P6VDP0"/>
<organism evidence="8 9">
    <name type="scientific">Micractinium conductrix</name>
    <dbReference type="NCBI Taxonomy" id="554055"/>
    <lineage>
        <taxon>Eukaryota</taxon>
        <taxon>Viridiplantae</taxon>
        <taxon>Chlorophyta</taxon>
        <taxon>core chlorophytes</taxon>
        <taxon>Trebouxiophyceae</taxon>
        <taxon>Chlorellales</taxon>
        <taxon>Chlorellaceae</taxon>
        <taxon>Chlorella clade</taxon>
        <taxon>Micractinium</taxon>
    </lineage>
</organism>
<sequence>MCLVHEWIDREIAAYAPEYWGGDLFYDEAKAFYAAVHGGKVAKGSLVDLVNPFGRAWKNMKRAKSAGTVKDSNLNGDGLTLGGLLIFKKGGAVAYSHAEKTFGDHAPLEEVVKAAEAAARG</sequence>
<comment type="caution">
    <text evidence="8">The sequence shown here is derived from an EMBL/GenBank/DDBJ whole genome shotgun (WGS) entry which is preliminary data.</text>
</comment>
<evidence type="ECO:0000256" key="5">
    <source>
        <dbReference type="ARBA" id="ARBA00023849"/>
    </source>
</evidence>
<reference evidence="8 9" key="1">
    <citation type="journal article" date="2018" name="Plant J.">
        <title>Genome sequences of Chlorella sorokiniana UTEX 1602 and Micractinium conductrix SAG 241.80: implications to maltose excretion by a green alga.</title>
        <authorList>
            <person name="Arriola M.B."/>
            <person name="Velmurugan N."/>
            <person name="Zhang Y."/>
            <person name="Plunkett M.H."/>
            <person name="Hondzo H."/>
            <person name="Barney B.M."/>
        </authorList>
    </citation>
    <scope>NUCLEOTIDE SEQUENCE [LARGE SCALE GENOMIC DNA]</scope>
    <source>
        <strain evidence="8 9">SAG 241.80</strain>
    </source>
</reference>
<evidence type="ECO:0000256" key="3">
    <source>
        <dbReference type="ARBA" id="ARBA00023284"/>
    </source>
</evidence>
<protein>
    <recommendedName>
        <fullName evidence="5">Peroxiredoxin-like 2A</fullName>
    </recommendedName>
    <alternativeName>
        <fullName evidence="7">Peroxiredoxin-like 2 activated in M-CSF stimulated monocytes</fullName>
    </alternativeName>
    <alternativeName>
        <fullName evidence="6">Redox-regulatory protein FAM213A</fullName>
    </alternativeName>
</protein>
<dbReference type="PANTHER" id="PTHR28630:SF31">
    <property type="entry name" value="PEROXIREDOXIN-LIKE 2A"/>
    <property type="match status" value="1"/>
</dbReference>
<evidence type="ECO:0000256" key="7">
    <source>
        <dbReference type="ARBA" id="ARBA00032129"/>
    </source>
</evidence>
<comment type="similarity">
    <text evidence="4">Belongs to the peroxiredoxin-like PRXL2 family. PRXL2A subfamily.</text>
</comment>
<dbReference type="Proteomes" id="UP000239649">
    <property type="component" value="Unassembled WGS sequence"/>
</dbReference>
<dbReference type="GO" id="GO:0005737">
    <property type="term" value="C:cytoplasm"/>
    <property type="evidence" value="ECO:0007669"/>
    <property type="project" value="UniProtKB-SubCell"/>
</dbReference>
<dbReference type="Pfam" id="PF13911">
    <property type="entry name" value="AhpC-TSA_2"/>
    <property type="match status" value="1"/>
</dbReference>
<keyword evidence="9" id="KW-1185">Reference proteome</keyword>
<dbReference type="STRING" id="554055.A0A2P6VDP0"/>
<dbReference type="InterPro" id="IPR032801">
    <property type="entry name" value="PXL2A/B/C"/>
</dbReference>
<accession>A0A2P6VDP0</accession>
<dbReference type="OrthoDB" id="40334at2759"/>
<evidence type="ECO:0000256" key="2">
    <source>
        <dbReference type="ARBA" id="ARBA00022490"/>
    </source>
</evidence>
<evidence type="ECO:0000313" key="8">
    <source>
        <dbReference type="EMBL" id="PSC72197.1"/>
    </source>
</evidence>
<evidence type="ECO:0000313" key="9">
    <source>
        <dbReference type="Proteomes" id="UP000239649"/>
    </source>
</evidence>
<comment type="subcellular location">
    <subcellularLocation>
        <location evidence="1">Cytoplasm</location>
    </subcellularLocation>
</comment>
<gene>
    <name evidence="8" type="ORF">C2E20_4380</name>
</gene>
<dbReference type="EMBL" id="LHPF02000011">
    <property type="protein sequence ID" value="PSC72197.1"/>
    <property type="molecule type" value="Genomic_DNA"/>
</dbReference>
<dbReference type="PANTHER" id="PTHR28630">
    <property type="match status" value="1"/>
</dbReference>